<feature type="domain" description="YagK/YfjJ C-terminal" evidence="1">
    <location>
        <begin position="35"/>
        <end position="200"/>
    </location>
</feature>
<dbReference type="EMBL" id="CP095355">
    <property type="protein sequence ID" value="XAG88473.1"/>
    <property type="molecule type" value="Genomic_DNA"/>
</dbReference>
<name>A0AAU6VP98_UNCXX</name>
<protein>
    <submittedName>
        <fullName evidence="2">Inovirus Gp2 family protein</fullName>
    </submittedName>
</protein>
<dbReference type="AlphaFoldDB" id="A0AAU6VP98"/>
<reference evidence="2" key="1">
    <citation type="submission" date="2022-03" db="EMBL/GenBank/DDBJ databases">
        <title>Sea Food Isolates.</title>
        <authorList>
            <person name="Li c."/>
        </authorList>
    </citation>
    <scope>NUCLEOTIDE SEQUENCE</scope>
    <source>
        <strain evidence="2">19CA01SA08</strain>
    </source>
</reference>
<organism evidence="2">
    <name type="scientific">bacterium 19CA01SA08</name>
    <dbReference type="NCBI Taxonomy" id="2920574"/>
    <lineage>
        <taxon>Bacteria</taxon>
    </lineage>
</organism>
<evidence type="ECO:0000313" key="2">
    <source>
        <dbReference type="EMBL" id="XAG88473.1"/>
    </source>
</evidence>
<gene>
    <name evidence="2" type="ORF">MRN67_19955</name>
</gene>
<dbReference type="InterPro" id="IPR057271">
    <property type="entry name" value="YagK_YfjJ_C"/>
</dbReference>
<dbReference type="Pfam" id="PF11726">
    <property type="entry name" value="YagK_YfjJ_C"/>
    <property type="match status" value="1"/>
</dbReference>
<sequence>MKGFDTNTCFSIAGKYDLSNDYLNSIHAVVNRHLARFTRVTILRFDLRFPAYLQSDDTAVISRFIEAFKSRLRAWKDRRASVHPIGFGYIWCREQVDGTGNWHYHVAFVFNKDAVFTFGTQVLGEDNTYNRIFGAWASALGLNVQYAIGLVHICQNGVYWLDQNAADFVMHYDAGMNRLSYLAKKETKYIGDGNRHFGSSQKIFMG</sequence>
<proteinExistence type="predicted"/>
<accession>A0AAU6VP98</accession>
<evidence type="ECO:0000259" key="1">
    <source>
        <dbReference type="Pfam" id="PF11726"/>
    </source>
</evidence>